<proteinExistence type="predicted"/>
<evidence type="ECO:0000256" key="1">
    <source>
        <dbReference type="SAM" id="Phobius"/>
    </source>
</evidence>
<reference evidence="3" key="1">
    <citation type="journal article" date="2019" name="Int. J. Syst. Evol. Microbiol.">
        <title>The Global Catalogue of Microorganisms (GCM) 10K type strain sequencing project: providing services to taxonomists for standard genome sequencing and annotation.</title>
        <authorList>
            <consortium name="The Broad Institute Genomics Platform"/>
            <consortium name="The Broad Institute Genome Sequencing Center for Infectious Disease"/>
            <person name="Wu L."/>
            <person name="Ma J."/>
        </authorList>
    </citation>
    <scope>NUCLEOTIDE SEQUENCE [LARGE SCALE GENOMIC DNA]</scope>
    <source>
        <strain evidence="3">KCTC 22671</strain>
    </source>
</reference>
<keyword evidence="1" id="KW-0812">Transmembrane</keyword>
<feature type="transmembrane region" description="Helical" evidence="1">
    <location>
        <begin position="46"/>
        <end position="64"/>
    </location>
</feature>
<dbReference type="EMBL" id="JBHUPC010000012">
    <property type="protein sequence ID" value="MFD2891784.1"/>
    <property type="molecule type" value="Genomic_DNA"/>
</dbReference>
<evidence type="ECO:0008006" key="4">
    <source>
        <dbReference type="Google" id="ProtNLM"/>
    </source>
</evidence>
<dbReference type="RefSeq" id="WP_379811391.1">
    <property type="nucleotide sequence ID" value="NZ_JBHUPC010000012.1"/>
</dbReference>
<organism evidence="2 3">
    <name type="scientific">Flavobacterium chuncheonense</name>
    <dbReference type="NCBI Taxonomy" id="2026653"/>
    <lineage>
        <taxon>Bacteria</taxon>
        <taxon>Pseudomonadati</taxon>
        <taxon>Bacteroidota</taxon>
        <taxon>Flavobacteriia</taxon>
        <taxon>Flavobacteriales</taxon>
        <taxon>Flavobacteriaceae</taxon>
        <taxon>Flavobacterium</taxon>
    </lineage>
</organism>
<accession>A0ABW5YL94</accession>
<keyword evidence="3" id="KW-1185">Reference proteome</keyword>
<evidence type="ECO:0000313" key="3">
    <source>
        <dbReference type="Proteomes" id="UP001597534"/>
    </source>
</evidence>
<name>A0ABW5YL94_9FLAO</name>
<evidence type="ECO:0000313" key="2">
    <source>
        <dbReference type="EMBL" id="MFD2891784.1"/>
    </source>
</evidence>
<sequence>MEPNNIENKIREKLGSREINPSENSWDRLDAMLTVQEPKGPRKSYVMLYVAAAFFLVSGIVVWFNSNTTTEIITNATPVVIAPETLPENIQEMSVENNVPKAEVVKAINTTNVIFEKTRIAKVDTEENVVQENEFNKSNILTKEQLTKVKYQYVTPEQLLAAVDVVTTDSTIELKNETKEVPKVKVNSNALLTAVESEIAIEYRENSFDRIQRNLNEVKAAFANRNYK</sequence>
<gene>
    <name evidence="2" type="ORF">ACFS5J_07145</name>
</gene>
<protein>
    <recommendedName>
        <fullName evidence="4">Anti-sigma factor</fullName>
    </recommendedName>
</protein>
<dbReference type="Proteomes" id="UP001597534">
    <property type="component" value="Unassembled WGS sequence"/>
</dbReference>
<comment type="caution">
    <text evidence="2">The sequence shown here is derived from an EMBL/GenBank/DDBJ whole genome shotgun (WGS) entry which is preliminary data.</text>
</comment>
<keyword evidence="1" id="KW-1133">Transmembrane helix</keyword>
<keyword evidence="1" id="KW-0472">Membrane</keyword>